<feature type="transmembrane region" description="Helical" evidence="6">
    <location>
        <begin position="199"/>
        <end position="220"/>
    </location>
</feature>
<feature type="transmembrane region" description="Helical" evidence="6">
    <location>
        <begin position="84"/>
        <end position="108"/>
    </location>
</feature>
<evidence type="ECO:0000313" key="7">
    <source>
        <dbReference type="EMBL" id="HIR05031.1"/>
    </source>
</evidence>
<keyword evidence="4 6" id="KW-1133">Transmembrane helix</keyword>
<evidence type="ECO:0000256" key="6">
    <source>
        <dbReference type="SAM" id="Phobius"/>
    </source>
</evidence>
<feature type="transmembrane region" description="Helical" evidence="6">
    <location>
        <begin position="313"/>
        <end position="333"/>
    </location>
</feature>
<protein>
    <submittedName>
        <fullName evidence="7">YfcC family protein</fullName>
    </submittedName>
</protein>
<dbReference type="EMBL" id="DVGC01000019">
    <property type="protein sequence ID" value="HIR05031.1"/>
    <property type="molecule type" value="Genomic_DNA"/>
</dbReference>
<comment type="subcellular location">
    <subcellularLocation>
        <location evidence="1">Cell membrane</location>
        <topology evidence="1">Multi-pass membrane protein</topology>
    </subcellularLocation>
</comment>
<gene>
    <name evidence="7" type="ORF">IAB28_03570</name>
</gene>
<reference evidence="7" key="1">
    <citation type="submission" date="2020-10" db="EMBL/GenBank/DDBJ databases">
        <authorList>
            <person name="Gilroy R."/>
        </authorList>
    </citation>
    <scope>NUCLEOTIDE SEQUENCE</scope>
    <source>
        <strain evidence="7">CHK180-2868</strain>
    </source>
</reference>
<dbReference type="InterPro" id="IPR018385">
    <property type="entry name" value="C4_dicarb_anaerob_car-like"/>
</dbReference>
<proteinExistence type="predicted"/>
<evidence type="ECO:0000256" key="5">
    <source>
        <dbReference type="ARBA" id="ARBA00023136"/>
    </source>
</evidence>
<sequence>MEAAAVKKKKGFKMPHGYVVIFMILIFVSVMTYVIPAGQYQRVENETGTEVVVPDSFEYIESTPVPFWLIPNYIMESMEENADIIFGILIVGAGLEVLLSTGVFHAFCSRLSKACQGKEKFFIPLFMLLFACIGITQSTNKFIGFTPIGVMLAATLGYDAIVGVSIVMLGIGIGFSSGIFASTTAVAQGLVGLPAYSGISMRIVAFVVLYVITAVFVVRYGERCRKDPTKSAVYGCPDIQNFDISAMDTPIEKRHWLVLVVFLGSFAVLIYGCLRYGWTLTQNAIVFMWMGILSGFAYGYTPSKIAQEFVKGAKGMISAALITGLGAACTLIMDEANILDTVVMGMSSVMNYLPHILQAPAMLIINMIASVFVTSGTGQAAVVMPILAPVADLSGISRQILVLAYRLGDGICGYAQPHGGSLMPFIAAANIPYDRWMKFFGKLWGLWILACVIIMMVCVVIGYH</sequence>
<evidence type="ECO:0000256" key="3">
    <source>
        <dbReference type="ARBA" id="ARBA00022692"/>
    </source>
</evidence>
<evidence type="ECO:0000313" key="8">
    <source>
        <dbReference type="Proteomes" id="UP000824250"/>
    </source>
</evidence>
<feature type="transmembrane region" description="Helical" evidence="6">
    <location>
        <begin position="256"/>
        <end position="278"/>
    </location>
</feature>
<dbReference type="PANTHER" id="PTHR43652:SF2">
    <property type="entry name" value="BASIC AMINO ACID ANTIPORTER YFCC-RELATED"/>
    <property type="match status" value="1"/>
</dbReference>
<dbReference type="InterPro" id="IPR051679">
    <property type="entry name" value="DASS-Related_Transporters"/>
</dbReference>
<feature type="transmembrane region" description="Helical" evidence="6">
    <location>
        <begin position="120"/>
        <end position="136"/>
    </location>
</feature>
<feature type="transmembrane region" description="Helical" evidence="6">
    <location>
        <begin position="17"/>
        <end position="35"/>
    </location>
</feature>
<organism evidence="7 8">
    <name type="scientific">Candidatus Copromonas faecavium</name>
    <name type="common">nom. illeg.</name>
    <dbReference type="NCBI Taxonomy" id="2840740"/>
    <lineage>
        <taxon>Bacteria</taxon>
        <taxon>Bacillati</taxon>
        <taxon>Bacillota</taxon>
        <taxon>Clostridia</taxon>
        <taxon>Lachnospirales</taxon>
        <taxon>Lachnospiraceae</taxon>
        <taxon>Candidatus Copromonas (nom. illeg.)</taxon>
    </lineage>
</organism>
<dbReference type="Pfam" id="PF03606">
    <property type="entry name" value="DcuC"/>
    <property type="match status" value="1"/>
</dbReference>
<evidence type="ECO:0000256" key="4">
    <source>
        <dbReference type="ARBA" id="ARBA00022989"/>
    </source>
</evidence>
<accession>A0A9D1A2W8</accession>
<name>A0A9D1A2W8_9FIRM</name>
<feature type="transmembrane region" description="Helical" evidence="6">
    <location>
        <begin position="166"/>
        <end position="187"/>
    </location>
</feature>
<dbReference type="PANTHER" id="PTHR43652">
    <property type="entry name" value="BASIC AMINO ACID ANTIPORTER YFCC-RELATED"/>
    <property type="match status" value="1"/>
</dbReference>
<feature type="transmembrane region" description="Helical" evidence="6">
    <location>
        <begin position="353"/>
        <end position="374"/>
    </location>
</feature>
<keyword evidence="2" id="KW-1003">Cell membrane</keyword>
<dbReference type="Proteomes" id="UP000824250">
    <property type="component" value="Unassembled WGS sequence"/>
</dbReference>
<feature type="transmembrane region" description="Helical" evidence="6">
    <location>
        <begin position="284"/>
        <end position="301"/>
    </location>
</feature>
<evidence type="ECO:0000256" key="2">
    <source>
        <dbReference type="ARBA" id="ARBA00022475"/>
    </source>
</evidence>
<keyword evidence="5 6" id="KW-0472">Membrane</keyword>
<comment type="caution">
    <text evidence="7">The sequence shown here is derived from an EMBL/GenBank/DDBJ whole genome shotgun (WGS) entry which is preliminary data.</text>
</comment>
<keyword evidence="3 6" id="KW-0812">Transmembrane</keyword>
<feature type="transmembrane region" description="Helical" evidence="6">
    <location>
        <begin position="443"/>
        <end position="463"/>
    </location>
</feature>
<dbReference type="AlphaFoldDB" id="A0A9D1A2W8"/>
<evidence type="ECO:0000256" key="1">
    <source>
        <dbReference type="ARBA" id="ARBA00004651"/>
    </source>
</evidence>
<dbReference type="GO" id="GO:0005886">
    <property type="term" value="C:plasma membrane"/>
    <property type="evidence" value="ECO:0007669"/>
    <property type="project" value="UniProtKB-SubCell"/>
</dbReference>
<reference evidence="7" key="2">
    <citation type="journal article" date="2021" name="PeerJ">
        <title>Extensive microbial diversity within the chicken gut microbiome revealed by metagenomics and culture.</title>
        <authorList>
            <person name="Gilroy R."/>
            <person name="Ravi A."/>
            <person name="Getino M."/>
            <person name="Pursley I."/>
            <person name="Horton D.L."/>
            <person name="Alikhan N.F."/>
            <person name="Baker D."/>
            <person name="Gharbi K."/>
            <person name="Hall N."/>
            <person name="Watson M."/>
            <person name="Adriaenssens E.M."/>
            <person name="Foster-Nyarko E."/>
            <person name="Jarju S."/>
            <person name="Secka A."/>
            <person name="Antonio M."/>
            <person name="Oren A."/>
            <person name="Chaudhuri R.R."/>
            <person name="La Ragione R."/>
            <person name="Hildebrand F."/>
            <person name="Pallen M.J."/>
        </authorList>
    </citation>
    <scope>NUCLEOTIDE SEQUENCE</scope>
    <source>
        <strain evidence="7">CHK180-2868</strain>
    </source>
</reference>